<sequence>MDEPQPAQKHGRMFDECGAMTVFAIVVVFSFVLLLGILSHLVLTRIDGIETERALKAGLRSALSAFEPALAAYGLFAVRTNESISNVYESTVRRNLEKNGIAPVRVEPLEFRYPLADQSIFERQILESMRYIAPLEFTRLLAEPAKPFIPLVSVARDFQLESEELHRQITIREQKMDEFSNLLRRLKAAASSAVETGKNPESPAVSDSSGILTGAQAAVRATYAESVRAISEAEQADKQIDDTVRRQMREPKWLDLGLQDIWRTVPVYGAFPFDQMRTELASAVAPVLAQSTAESFQEAVDRLDGLAARLQPFETDRAARNRRHREIVDGKKQKALIIQAQAYSAARIGCRAEDAAVYERLESPGGKVDRILLYNELPEHQSDQRFVNPLEQQPDEAARSMTFRLRNLSELTKTVRDQLYLNEFALERFNRRTSAFDEKQILQNQETEYILYGMSSCQENLVLAYGETFLFRAIVGAVQALSDPASRATAPSPVALFWTALAEGFSAARKDMQILVSGGSVPLFGRVAPIEWTYKDHLRLFFLLHGSDARTIARMQALIETNTGIDLFQTATYLEGRVYASVKPNPIAAAWMRVSQKKEEKRDESRVELFRTAHASY</sequence>
<evidence type="ECO:0000256" key="1">
    <source>
        <dbReference type="SAM" id="Phobius"/>
    </source>
</evidence>
<accession>A0A2A6DZR7</accession>
<keyword evidence="1" id="KW-0812">Transmembrane</keyword>
<protein>
    <submittedName>
        <fullName evidence="2">Uncharacterized protein</fullName>
    </submittedName>
</protein>
<feature type="transmembrane region" description="Helical" evidence="1">
    <location>
        <begin position="21"/>
        <end position="43"/>
    </location>
</feature>
<reference evidence="2 3" key="1">
    <citation type="submission" date="2016-12" db="EMBL/GenBank/DDBJ databases">
        <title>Candidatus Reconcilibacillus cellulovorans genome.</title>
        <authorList>
            <person name="Kolinko S."/>
            <person name="Wu Y.-W."/>
            <person name="Tachea F."/>
            <person name="Denzel E."/>
            <person name="Hiras J."/>
            <person name="Baecker N."/>
            <person name="Chan L.J."/>
            <person name="Eichorst S.A."/>
            <person name="Frey D."/>
            <person name="Adams P.D."/>
            <person name="Pray T."/>
            <person name="Tanjore D."/>
            <person name="Petzold C.J."/>
            <person name="Gladden J.M."/>
            <person name="Simmons B.A."/>
            <person name="Singer S.W."/>
        </authorList>
    </citation>
    <scope>NUCLEOTIDE SEQUENCE [LARGE SCALE GENOMIC DNA]</scope>
    <source>
        <strain evidence="2">JTherm</strain>
    </source>
</reference>
<proteinExistence type="predicted"/>
<keyword evidence="1" id="KW-0472">Membrane</keyword>
<comment type="caution">
    <text evidence="2">The sequence shown here is derived from an EMBL/GenBank/DDBJ whole genome shotgun (WGS) entry which is preliminary data.</text>
</comment>
<dbReference type="EMBL" id="MOXJ01000022">
    <property type="protein sequence ID" value="PDO09997.1"/>
    <property type="molecule type" value="Genomic_DNA"/>
</dbReference>
<organism evidence="2 3">
    <name type="scientific">Candidatus Reconcilbacillus cellulovorans</name>
    <dbReference type="NCBI Taxonomy" id="1906605"/>
    <lineage>
        <taxon>Bacteria</taxon>
        <taxon>Bacillati</taxon>
        <taxon>Bacillota</taxon>
        <taxon>Bacilli</taxon>
        <taxon>Bacillales</taxon>
        <taxon>Paenibacillaceae</taxon>
        <taxon>Candidatus Reconcilbacillus</taxon>
    </lineage>
</organism>
<evidence type="ECO:0000313" key="3">
    <source>
        <dbReference type="Proteomes" id="UP000243688"/>
    </source>
</evidence>
<evidence type="ECO:0000313" key="2">
    <source>
        <dbReference type="EMBL" id="PDO09997.1"/>
    </source>
</evidence>
<dbReference type="Pfam" id="PF18960">
    <property type="entry name" value="DUF5702"/>
    <property type="match status" value="1"/>
</dbReference>
<name>A0A2A6DZR7_9BACL</name>
<dbReference type="InterPro" id="IPR043756">
    <property type="entry name" value="DUF5702"/>
</dbReference>
<dbReference type="Proteomes" id="UP000243688">
    <property type="component" value="Unassembled WGS sequence"/>
</dbReference>
<dbReference type="AlphaFoldDB" id="A0A2A6DZR7"/>
<gene>
    <name evidence="2" type="ORF">BLM47_09745</name>
</gene>
<keyword evidence="1" id="KW-1133">Transmembrane helix</keyword>